<dbReference type="Pfam" id="PF00425">
    <property type="entry name" value="Chorismate_bind"/>
    <property type="match status" value="1"/>
</dbReference>
<dbReference type="Gene3D" id="3.60.120.10">
    <property type="entry name" value="Anthranilate synthase"/>
    <property type="match status" value="1"/>
</dbReference>
<comment type="catalytic activity">
    <reaction evidence="14 15">
        <text>chorismate + L-glutamine = anthranilate + pyruvate + L-glutamate + H(+)</text>
        <dbReference type="Rhea" id="RHEA:21732"/>
        <dbReference type="ChEBI" id="CHEBI:15361"/>
        <dbReference type="ChEBI" id="CHEBI:15378"/>
        <dbReference type="ChEBI" id="CHEBI:16567"/>
        <dbReference type="ChEBI" id="CHEBI:29748"/>
        <dbReference type="ChEBI" id="CHEBI:29985"/>
        <dbReference type="ChEBI" id="CHEBI:58359"/>
        <dbReference type="EC" id="4.1.3.27"/>
    </reaction>
</comment>
<evidence type="ECO:0000256" key="8">
    <source>
        <dbReference type="ARBA" id="ARBA00022723"/>
    </source>
</evidence>
<feature type="domain" description="Chorismate-utilising enzyme C-terminal" evidence="16">
    <location>
        <begin position="229"/>
        <end position="481"/>
    </location>
</feature>
<dbReference type="Proteomes" id="UP000295063">
    <property type="component" value="Unassembled WGS sequence"/>
</dbReference>
<evidence type="ECO:0000256" key="11">
    <source>
        <dbReference type="ARBA" id="ARBA00023141"/>
    </source>
</evidence>
<dbReference type="InterPro" id="IPR015890">
    <property type="entry name" value="Chorismate_C"/>
</dbReference>
<evidence type="ECO:0000256" key="1">
    <source>
        <dbReference type="ARBA" id="ARBA00001946"/>
    </source>
</evidence>
<keyword evidence="11 15" id="KW-0057">Aromatic amino acid biosynthesis</keyword>
<evidence type="ECO:0000256" key="4">
    <source>
        <dbReference type="ARBA" id="ARBA00011575"/>
    </source>
</evidence>
<evidence type="ECO:0000256" key="14">
    <source>
        <dbReference type="ARBA" id="ARBA00047683"/>
    </source>
</evidence>
<comment type="similarity">
    <text evidence="3 15">Belongs to the anthranilate synthase component I family.</text>
</comment>
<evidence type="ECO:0000256" key="2">
    <source>
        <dbReference type="ARBA" id="ARBA00004873"/>
    </source>
</evidence>
<dbReference type="RefSeq" id="WP_132075230.1">
    <property type="nucleotide sequence ID" value="NZ_SLUI01000002.1"/>
</dbReference>
<organism evidence="18 19">
    <name type="scientific">Anaerospora hongkongensis</name>
    <dbReference type="NCBI Taxonomy" id="244830"/>
    <lineage>
        <taxon>Bacteria</taxon>
        <taxon>Bacillati</taxon>
        <taxon>Bacillota</taxon>
        <taxon>Negativicutes</taxon>
        <taxon>Selenomonadales</taxon>
        <taxon>Sporomusaceae</taxon>
        <taxon>Anaerospora</taxon>
    </lineage>
</organism>
<evidence type="ECO:0000259" key="17">
    <source>
        <dbReference type="Pfam" id="PF04715"/>
    </source>
</evidence>
<dbReference type="NCBIfam" id="TIGR00564">
    <property type="entry name" value="trpE_most"/>
    <property type="match status" value="1"/>
</dbReference>
<keyword evidence="19" id="KW-1185">Reference proteome</keyword>
<evidence type="ECO:0000256" key="13">
    <source>
        <dbReference type="ARBA" id="ARBA00025634"/>
    </source>
</evidence>
<dbReference type="PANTHER" id="PTHR11236:SF48">
    <property type="entry name" value="ISOCHORISMATE SYNTHASE MENF"/>
    <property type="match status" value="1"/>
</dbReference>
<comment type="cofactor">
    <cofactor evidence="1 15">
        <name>Mg(2+)</name>
        <dbReference type="ChEBI" id="CHEBI:18420"/>
    </cofactor>
</comment>
<reference evidence="18 19" key="1">
    <citation type="submission" date="2019-03" db="EMBL/GenBank/DDBJ databases">
        <title>Genomic Encyclopedia of Type Strains, Phase IV (KMG-IV): sequencing the most valuable type-strain genomes for metagenomic binning, comparative biology and taxonomic classification.</title>
        <authorList>
            <person name="Goeker M."/>
        </authorList>
    </citation>
    <scope>NUCLEOTIDE SEQUENCE [LARGE SCALE GENOMIC DNA]</scope>
    <source>
        <strain evidence="18 19">DSM 15969</strain>
    </source>
</reference>
<keyword evidence="9 15" id="KW-0822">Tryptophan biosynthesis</keyword>
<evidence type="ECO:0000256" key="9">
    <source>
        <dbReference type="ARBA" id="ARBA00022822"/>
    </source>
</evidence>
<gene>
    <name evidence="15" type="primary">trpE</name>
    <name evidence="18" type="ORF">EV210_10248</name>
</gene>
<dbReference type="GO" id="GO:0004049">
    <property type="term" value="F:anthranilate synthase activity"/>
    <property type="evidence" value="ECO:0007669"/>
    <property type="project" value="UniProtKB-EC"/>
</dbReference>
<dbReference type="AlphaFoldDB" id="A0A4R1Q0E9"/>
<dbReference type="SUPFAM" id="SSF56322">
    <property type="entry name" value="ADC synthase"/>
    <property type="match status" value="1"/>
</dbReference>
<evidence type="ECO:0000256" key="6">
    <source>
        <dbReference type="ARBA" id="ARBA00020653"/>
    </source>
</evidence>
<evidence type="ECO:0000313" key="18">
    <source>
        <dbReference type="EMBL" id="TCL39141.1"/>
    </source>
</evidence>
<dbReference type="InterPro" id="IPR006805">
    <property type="entry name" value="Anth_synth_I_N"/>
</dbReference>
<dbReference type="GO" id="GO:0000162">
    <property type="term" value="P:L-tryptophan biosynthetic process"/>
    <property type="evidence" value="ECO:0007669"/>
    <property type="project" value="UniProtKB-UniPathway"/>
</dbReference>
<evidence type="ECO:0000259" key="16">
    <source>
        <dbReference type="Pfam" id="PF00425"/>
    </source>
</evidence>
<evidence type="ECO:0000313" key="19">
    <source>
        <dbReference type="Proteomes" id="UP000295063"/>
    </source>
</evidence>
<evidence type="ECO:0000256" key="10">
    <source>
        <dbReference type="ARBA" id="ARBA00022842"/>
    </source>
</evidence>
<keyword evidence="8 15" id="KW-0479">Metal-binding</keyword>
<dbReference type="Pfam" id="PF04715">
    <property type="entry name" value="Anth_synt_I_N"/>
    <property type="match status" value="1"/>
</dbReference>
<dbReference type="InterPro" id="IPR005801">
    <property type="entry name" value="ADC_synthase"/>
</dbReference>
<dbReference type="UniPathway" id="UPA00035">
    <property type="reaction ID" value="UER00040"/>
</dbReference>
<protein>
    <recommendedName>
        <fullName evidence="6 15">Anthranilate synthase component 1</fullName>
        <ecNumber evidence="5 15">4.1.3.27</ecNumber>
    </recommendedName>
</protein>
<evidence type="ECO:0000256" key="15">
    <source>
        <dbReference type="RuleBase" id="RU364045"/>
    </source>
</evidence>
<dbReference type="InterPro" id="IPR005256">
    <property type="entry name" value="Anth_synth_I_PabB"/>
</dbReference>
<keyword evidence="7 15" id="KW-0028">Amino-acid biosynthesis</keyword>
<feature type="domain" description="Anthranilate synthase component I N-terminal" evidence="17">
    <location>
        <begin position="29"/>
        <end position="167"/>
    </location>
</feature>
<dbReference type="PRINTS" id="PR00095">
    <property type="entry name" value="ANTSNTHASEI"/>
</dbReference>
<keyword evidence="12 15" id="KW-0456">Lyase</keyword>
<sequence length="491" mass="53914">MKVYPSLPEFSSAARQYNTVAVMAELSADLETPISLYLKLVGEDRGFMLESAESGKNFGRYSFIGLQPFAEFTGRSEASELILENGAKTTSKGKPLDLLRQFMAGFSVSPLPEPAPFMGGGVGYFAYDLIATMERVRGYRLPDDLELVQLLFCRVIIILDHLKHTLKIVYLAAVTEPESAAESYAKAVTEIERIVGTIQSTQPVILADAPYQSRQAPFQLPAVDSEAARQYMAMVAKAKEYIAAGEAFQIVLSQEFSVPLVNHPFNLYRRLRQVNPSPYMFYLNFGTNKLVGASPEMLVKVESGKVYTCPIAGTRPRGRTKEQDSQLAAELLADEKERAEHAMLVDLGRNDIGRISAPGTVTVDRYMDVELFSHVMHIVSAVSGQLAKGYTALDVLQACFPAGTVSGAPKVRAMEIIHELEGDCRGPYAGAVGYLDFSGNMDTCITIRTLAIQGKQASIRTGAGIVYDSVPRTEYQEILHKGQALFKLMEE</sequence>
<dbReference type="PANTHER" id="PTHR11236">
    <property type="entry name" value="AMINOBENZOATE/ANTHRANILATE SYNTHASE"/>
    <property type="match status" value="1"/>
</dbReference>
<dbReference type="OrthoDB" id="9803598at2"/>
<comment type="subunit">
    <text evidence="4 15">Heterotetramer consisting of two non-identical subunits: a beta subunit (TrpG) and a large alpha subunit (TrpE).</text>
</comment>
<dbReference type="EMBL" id="SLUI01000002">
    <property type="protein sequence ID" value="TCL39141.1"/>
    <property type="molecule type" value="Genomic_DNA"/>
</dbReference>
<keyword evidence="10 15" id="KW-0460">Magnesium</keyword>
<evidence type="ECO:0000256" key="3">
    <source>
        <dbReference type="ARBA" id="ARBA00009562"/>
    </source>
</evidence>
<evidence type="ECO:0000256" key="5">
    <source>
        <dbReference type="ARBA" id="ARBA00012266"/>
    </source>
</evidence>
<evidence type="ECO:0000256" key="7">
    <source>
        <dbReference type="ARBA" id="ARBA00022605"/>
    </source>
</evidence>
<dbReference type="InterPro" id="IPR019999">
    <property type="entry name" value="Anth_synth_I-like"/>
</dbReference>
<comment type="caution">
    <text evidence="18">The sequence shown here is derived from an EMBL/GenBank/DDBJ whole genome shotgun (WGS) entry which is preliminary data.</text>
</comment>
<comment type="pathway">
    <text evidence="2 15">Amino-acid biosynthesis; L-tryptophan biosynthesis; L-tryptophan from chorismate: step 1/5.</text>
</comment>
<name>A0A4R1Q0E9_9FIRM</name>
<comment type="function">
    <text evidence="13 15">Part of a heterotetrameric complex that catalyzes the two-step biosynthesis of anthranilate, an intermediate in the biosynthesis of L-tryptophan. In the first step, the glutamine-binding beta subunit (TrpG) of anthranilate synthase (AS) provides the glutamine amidotransferase activity which generates ammonia as a substrate that, along with chorismate, is used in the second step, catalyzed by the large alpha subunit of AS (TrpE) to produce anthranilate. In the absence of TrpG, TrpE can synthesize anthranilate directly from chorismate and high concentrations of ammonia.</text>
</comment>
<accession>A0A4R1Q0E9</accession>
<evidence type="ECO:0000256" key="12">
    <source>
        <dbReference type="ARBA" id="ARBA00023239"/>
    </source>
</evidence>
<dbReference type="GO" id="GO:0046872">
    <property type="term" value="F:metal ion binding"/>
    <property type="evidence" value="ECO:0007669"/>
    <property type="project" value="UniProtKB-KW"/>
</dbReference>
<proteinExistence type="inferred from homology"/>
<dbReference type="EC" id="4.1.3.27" evidence="5 15"/>